<gene>
    <name evidence="2" type="ORF">FHS49_002054</name>
</gene>
<name>A0A7W9AI63_9SPHN</name>
<dbReference type="Proteomes" id="UP000549617">
    <property type="component" value="Unassembled WGS sequence"/>
</dbReference>
<keyword evidence="1" id="KW-0472">Membrane</keyword>
<keyword evidence="1" id="KW-0812">Transmembrane</keyword>
<reference evidence="2 3" key="1">
    <citation type="submission" date="2020-08" db="EMBL/GenBank/DDBJ databases">
        <title>Genomic Encyclopedia of Type Strains, Phase IV (KMG-IV): sequencing the most valuable type-strain genomes for metagenomic binning, comparative biology and taxonomic classification.</title>
        <authorList>
            <person name="Goeker M."/>
        </authorList>
    </citation>
    <scope>NUCLEOTIDE SEQUENCE [LARGE SCALE GENOMIC DNA]</scope>
    <source>
        <strain evidence="2 3">DSM 25079</strain>
    </source>
</reference>
<dbReference type="EMBL" id="JACIJC010000003">
    <property type="protein sequence ID" value="MBB5686038.1"/>
    <property type="molecule type" value="Genomic_DNA"/>
</dbReference>
<accession>A0A7W9AI63</accession>
<evidence type="ECO:0000256" key="1">
    <source>
        <dbReference type="SAM" id="Phobius"/>
    </source>
</evidence>
<sequence length="627" mass="68772">MKIFIIGLHILLAISATLVMLMPGVIVIGLLALLVPGLILAALPTLFMWYSAFAISWWGLRLVIPEKMALLPAAMVAAALVWFVPQASISESQVRMAAATKMPDLIPSQRITLAGDILLSVPRLDVMQRQPGEARESDEERMARPWVCDALCAALLASPGVRSVTLITNGTSEEAETRALRSRTLSMLPKAQCPAKTIMPINPGGLDIDPPEPENGGIMHIASSLGAEWNLRLSTTHCIVAEAPKATFDMIVTHRSYSDAPVPKRARGVKMKDNKWSFDPEKVNIDSFTVSNRQGQILLRKTIATTAVLARPLYIGMAGGLENFHLAWARSARSSGPRYEQIKPAGLLARYSNLSTGGNMAALIPAVRKRLTEMLDDRNVDADDPGFDLLRDWFASFKPPSTVSNEDSAFLIRLISDPRIVKYDGLYAPIKAMGDQSLALRAVIGRRLLTADPMGPWMKTLAAQYESMPTGTFLTGTADEAALLADPERRLYAGGLIVRQSDRGAAAVPMLVVILRTHLERRAAPDRERGNTDDLLPIDSARRALCLLGPDARTALPEVRDLQREGLLTPQMLDDREWQFVLARLGVPVDDIPKPENVSGTADNFHKNLRNKLKHFDPARNCEAEWS</sequence>
<keyword evidence="3" id="KW-1185">Reference proteome</keyword>
<protein>
    <submittedName>
        <fullName evidence="2">Uncharacterized protein</fullName>
    </submittedName>
</protein>
<dbReference type="AlphaFoldDB" id="A0A7W9AI63"/>
<comment type="caution">
    <text evidence="2">The sequence shown here is derived from an EMBL/GenBank/DDBJ whole genome shotgun (WGS) entry which is preliminary data.</text>
</comment>
<dbReference type="RefSeq" id="WP_184018025.1">
    <property type="nucleotide sequence ID" value="NZ_JACIJC010000003.1"/>
</dbReference>
<proteinExistence type="predicted"/>
<feature type="transmembrane region" description="Helical" evidence="1">
    <location>
        <begin position="7"/>
        <end position="32"/>
    </location>
</feature>
<keyword evidence="1" id="KW-1133">Transmembrane helix</keyword>
<feature type="transmembrane region" description="Helical" evidence="1">
    <location>
        <begin position="67"/>
        <end position="85"/>
    </location>
</feature>
<organism evidence="2 3">
    <name type="scientific">Sphingobium boeckii</name>
    <dbReference type="NCBI Taxonomy" id="1082345"/>
    <lineage>
        <taxon>Bacteria</taxon>
        <taxon>Pseudomonadati</taxon>
        <taxon>Pseudomonadota</taxon>
        <taxon>Alphaproteobacteria</taxon>
        <taxon>Sphingomonadales</taxon>
        <taxon>Sphingomonadaceae</taxon>
        <taxon>Sphingobium</taxon>
    </lineage>
</organism>
<evidence type="ECO:0000313" key="2">
    <source>
        <dbReference type="EMBL" id="MBB5686038.1"/>
    </source>
</evidence>
<evidence type="ECO:0000313" key="3">
    <source>
        <dbReference type="Proteomes" id="UP000549617"/>
    </source>
</evidence>
<feature type="transmembrane region" description="Helical" evidence="1">
    <location>
        <begin position="38"/>
        <end position="60"/>
    </location>
</feature>